<proteinExistence type="predicted"/>
<dbReference type="Pfam" id="PF03861">
    <property type="entry name" value="ANTAR"/>
    <property type="match status" value="1"/>
</dbReference>
<dbReference type="InterPro" id="IPR011006">
    <property type="entry name" value="CheY-like_superfamily"/>
</dbReference>
<sequence length="437" mass="47150">MLVPPDQREMRRDVRGQRARQVGGVLRPVRPELQDADDGRSVVQREGPHRAGVTDIRPRGRRPSRPAVAEIDRARADGRLTLEGLHGGTLAEPELFLPGGRVEAARDPQGSEPALASGLAEPGEHPAGDIDTESDTVVGEARQVVVVRPVGNSGGELLGEAVVQRAPNVSTPDGHVLTDASSEGYASRRVEESAGQDVAGVAADGGGAMEFEMRDLTSLVMELADFPGLDKSVARITETARWLFEADDAGITLIRGKRLETVGPTQLVALRADELQYEWREGPCVDAATEQKLVISDDPAGDSRWPRWGPAISELGIRSVLAADLTTENRRFGALNLYGHRHEQFAHLDHDELRLFAHHVTASLAAAKAIESLETALVQRTAIGRAEGILMERFSIDAVAAFAVLKRASQQSNVKIGEIARLLADEGDDSYIRGDDR</sequence>
<keyword evidence="2" id="KW-0418">Kinase</keyword>
<dbReference type="SUPFAM" id="SSF52172">
    <property type="entry name" value="CheY-like"/>
    <property type="match status" value="1"/>
</dbReference>
<evidence type="ECO:0000259" key="6">
    <source>
        <dbReference type="PROSITE" id="PS50921"/>
    </source>
</evidence>
<dbReference type="AlphaFoldDB" id="A0A554RVF3"/>
<dbReference type="EMBL" id="VLNT01000016">
    <property type="protein sequence ID" value="TSD58015.1"/>
    <property type="molecule type" value="Genomic_DNA"/>
</dbReference>
<dbReference type="PROSITE" id="PS50921">
    <property type="entry name" value="ANTAR"/>
    <property type="match status" value="1"/>
</dbReference>
<feature type="compositionally biased region" description="Basic and acidic residues" evidence="5">
    <location>
        <begin position="29"/>
        <end position="40"/>
    </location>
</feature>
<dbReference type="Gene3D" id="3.30.450.40">
    <property type="match status" value="1"/>
</dbReference>
<dbReference type="Gene3D" id="1.10.10.10">
    <property type="entry name" value="Winged helix-like DNA-binding domain superfamily/Winged helix DNA-binding domain"/>
    <property type="match status" value="1"/>
</dbReference>
<evidence type="ECO:0000256" key="5">
    <source>
        <dbReference type="SAM" id="MobiDB-lite"/>
    </source>
</evidence>
<organism evidence="7 8">
    <name type="scientific">Aeromicrobium piscarium</name>
    <dbReference type="NCBI Taxonomy" id="2590901"/>
    <lineage>
        <taxon>Bacteria</taxon>
        <taxon>Bacillati</taxon>
        <taxon>Actinomycetota</taxon>
        <taxon>Actinomycetes</taxon>
        <taxon>Propionibacteriales</taxon>
        <taxon>Nocardioidaceae</taxon>
        <taxon>Aeromicrobium</taxon>
    </lineage>
</organism>
<evidence type="ECO:0000256" key="3">
    <source>
        <dbReference type="ARBA" id="ARBA00023015"/>
    </source>
</evidence>
<name>A0A554RVF3_9ACTN</name>
<dbReference type="SMART" id="SM01012">
    <property type="entry name" value="ANTAR"/>
    <property type="match status" value="1"/>
</dbReference>
<accession>A0A554RVF3</accession>
<keyword evidence="8" id="KW-1185">Reference proteome</keyword>
<evidence type="ECO:0000313" key="7">
    <source>
        <dbReference type="EMBL" id="TSD58015.1"/>
    </source>
</evidence>
<dbReference type="InterPro" id="IPR036388">
    <property type="entry name" value="WH-like_DNA-bd_sf"/>
</dbReference>
<feature type="compositionally biased region" description="Basic and acidic residues" evidence="5">
    <location>
        <begin position="1"/>
        <end position="16"/>
    </location>
</feature>
<keyword evidence="3" id="KW-0805">Transcription regulation</keyword>
<dbReference type="InterPro" id="IPR003018">
    <property type="entry name" value="GAF"/>
</dbReference>
<keyword evidence="1" id="KW-0808">Transferase</keyword>
<dbReference type="OrthoDB" id="7466251at2"/>
<dbReference type="GO" id="GO:0003723">
    <property type="term" value="F:RNA binding"/>
    <property type="evidence" value="ECO:0007669"/>
    <property type="project" value="InterPro"/>
</dbReference>
<feature type="domain" description="ANTAR" evidence="6">
    <location>
        <begin position="363"/>
        <end position="424"/>
    </location>
</feature>
<feature type="region of interest" description="Disordered" evidence="5">
    <location>
        <begin position="103"/>
        <end position="131"/>
    </location>
</feature>
<comment type="caution">
    <text evidence="7">The sequence shown here is derived from an EMBL/GenBank/DDBJ whole genome shotgun (WGS) entry which is preliminary data.</text>
</comment>
<evidence type="ECO:0000256" key="2">
    <source>
        <dbReference type="ARBA" id="ARBA00022777"/>
    </source>
</evidence>
<dbReference type="Proteomes" id="UP000316988">
    <property type="component" value="Unassembled WGS sequence"/>
</dbReference>
<feature type="region of interest" description="Disordered" evidence="5">
    <location>
        <begin position="1"/>
        <end position="67"/>
    </location>
</feature>
<reference evidence="7 8" key="1">
    <citation type="submission" date="2019-07" db="EMBL/GenBank/DDBJ databases">
        <authorList>
            <person name="Zhao L.H."/>
        </authorList>
    </citation>
    <scope>NUCLEOTIDE SEQUENCE [LARGE SCALE GENOMIC DNA]</scope>
    <source>
        <strain evidence="7 8">Co35</strain>
    </source>
</reference>
<dbReference type="SUPFAM" id="SSF55781">
    <property type="entry name" value="GAF domain-like"/>
    <property type="match status" value="1"/>
</dbReference>
<keyword evidence="4" id="KW-0804">Transcription</keyword>
<evidence type="ECO:0000256" key="4">
    <source>
        <dbReference type="ARBA" id="ARBA00023163"/>
    </source>
</evidence>
<gene>
    <name evidence="7" type="ORF">FNM00_15290</name>
</gene>
<dbReference type="InterPro" id="IPR029016">
    <property type="entry name" value="GAF-like_dom_sf"/>
</dbReference>
<dbReference type="GO" id="GO:0016301">
    <property type="term" value="F:kinase activity"/>
    <property type="evidence" value="ECO:0007669"/>
    <property type="project" value="UniProtKB-KW"/>
</dbReference>
<evidence type="ECO:0000256" key="1">
    <source>
        <dbReference type="ARBA" id="ARBA00022679"/>
    </source>
</evidence>
<dbReference type="SMART" id="SM00065">
    <property type="entry name" value="GAF"/>
    <property type="match status" value="1"/>
</dbReference>
<dbReference type="Pfam" id="PF13185">
    <property type="entry name" value="GAF_2"/>
    <property type="match status" value="1"/>
</dbReference>
<evidence type="ECO:0000313" key="8">
    <source>
        <dbReference type="Proteomes" id="UP000316988"/>
    </source>
</evidence>
<protein>
    <submittedName>
        <fullName evidence="7">GAF and ANTAR domain-containing protein</fullName>
    </submittedName>
</protein>
<dbReference type="InterPro" id="IPR005561">
    <property type="entry name" value="ANTAR"/>
</dbReference>